<dbReference type="PROSITE" id="PS50018">
    <property type="entry name" value="RAS_GTPASE_ACTIV_2"/>
    <property type="match status" value="1"/>
</dbReference>
<dbReference type="EMBL" id="DS028118">
    <property type="protein sequence ID" value="EEY58438.1"/>
    <property type="molecule type" value="Genomic_DNA"/>
</dbReference>
<dbReference type="KEGG" id="pif:PITG_01105"/>
<dbReference type="Proteomes" id="UP000006643">
    <property type="component" value="Unassembled WGS sequence"/>
</dbReference>
<dbReference type="RefSeq" id="XP_002909624.1">
    <property type="nucleotide sequence ID" value="XM_002909578.1"/>
</dbReference>
<gene>
    <name evidence="3" type="ORF">PITG_01105</name>
</gene>
<dbReference type="GeneID" id="9473502"/>
<sequence length="322" mass="36039">MSTLLVLIAGWLVVSGASCFSIGFCCCCCSQARKKRRQKFEQQQRLFQAQVAQNDFEYSILLKSLADLLLEPNLLVSRCVLESCLSGKSNRKQTEALAQAFILRSLMPLLESERQGTRFVFQLMAIEYSEGIRASASSNFQRHGFLTQHSTASKALAGFYTVSDLGRFLEILAAHVGTLPVEIVILCRACVRMVQRNESDQSRQMELDAVHLVFFSHFLGPAMVFPRDGAIKKQNPESHCRLKYETLLGTISQSPAIESEFDPKEAKGDVDCELMGMCLMNIHSVLDSFFPEFKRKIIQTPAATNTEQIESLIALCTTRTSK</sequence>
<dbReference type="AlphaFoldDB" id="D0MSG9"/>
<name>D0MSG9_PHYIT</name>
<feature type="chain" id="PRO_5003012430" description="Ras-GAP domain-containing protein" evidence="1">
    <location>
        <begin position="20"/>
        <end position="322"/>
    </location>
</feature>
<dbReference type="OrthoDB" id="10443765at2759"/>
<dbReference type="VEuPathDB" id="FungiDB:PITG_01105"/>
<evidence type="ECO:0000259" key="2">
    <source>
        <dbReference type="PROSITE" id="PS50018"/>
    </source>
</evidence>
<feature type="domain" description="Ras-GAP" evidence="2">
    <location>
        <begin position="40"/>
        <end position="257"/>
    </location>
</feature>
<evidence type="ECO:0000313" key="3">
    <source>
        <dbReference type="EMBL" id="EEY58438.1"/>
    </source>
</evidence>
<keyword evidence="1" id="KW-0732">Signal</keyword>
<proteinExistence type="predicted"/>
<protein>
    <recommendedName>
        <fullName evidence="2">Ras-GAP domain-containing protein</fullName>
    </recommendedName>
</protein>
<dbReference type="InterPro" id="IPR001936">
    <property type="entry name" value="RasGAP_dom"/>
</dbReference>
<evidence type="ECO:0000313" key="4">
    <source>
        <dbReference type="Proteomes" id="UP000006643"/>
    </source>
</evidence>
<feature type="signal peptide" evidence="1">
    <location>
        <begin position="1"/>
        <end position="19"/>
    </location>
</feature>
<reference evidence="4" key="1">
    <citation type="journal article" date="2009" name="Nature">
        <title>Genome sequence and analysis of the Irish potato famine pathogen Phytophthora infestans.</title>
        <authorList>
            <consortium name="The Broad Institute Genome Sequencing Platform"/>
            <person name="Haas B.J."/>
            <person name="Kamoun S."/>
            <person name="Zody M.C."/>
            <person name="Jiang R.H."/>
            <person name="Handsaker R.E."/>
            <person name="Cano L.M."/>
            <person name="Grabherr M."/>
            <person name="Kodira C.D."/>
            <person name="Raffaele S."/>
            <person name="Torto-Alalibo T."/>
            <person name="Bozkurt T.O."/>
            <person name="Ah-Fong A.M."/>
            <person name="Alvarado L."/>
            <person name="Anderson V.L."/>
            <person name="Armstrong M.R."/>
            <person name="Avrova A."/>
            <person name="Baxter L."/>
            <person name="Beynon J."/>
            <person name="Boevink P.C."/>
            <person name="Bollmann S.R."/>
            <person name="Bos J.I."/>
            <person name="Bulone V."/>
            <person name="Cai G."/>
            <person name="Cakir C."/>
            <person name="Carrington J.C."/>
            <person name="Chawner M."/>
            <person name="Conti L."/>
            <person name="Costanzo S."/>
            <person name="Ewan R."/>
            <person name="Fahlgren N."/>
            <person name="Fischbach M.A."/>
            <person name="Fugelstad J."/>
            <person name="Gilroy E.M."/>
            <person name="Gnerre S."/>
            <person name="Green P.J."/>
            <person name="Grenville-Briggs L.J."/>
            <person name="Griffith J."/>
            <person name="Grunwald N.J."/>
            <person name="Horn K."/>
            <person name="Horner N.R."/>
            <person name="Hu C.H."/>
            <person name="Huitema E."/>
            <person name="Jeong D.H."/>
            <person name="Jones A.M."/>
            <person name="Jones J.D."/>
            <person name="Jones R.W."/>
            <person name="Karlsson E.K."/>
            <person name="Kunjeti S.G."/>
            <person name="Lamour K."/>
            <person name="Liu Z."/>
            <person name="Ma L."/>
            <person name="Maclean D."/>
            <person name="Chibucos M.C."/>
            <person name="McDonald H."/>
            <person name="McWalters J."/>
            <person name="Meijer H.J."/>
            <person name="Morgan W."/>
            <person name="Morris P.F."/>
            <person name="Munro C.A."/>
            <person name="O'Neill K."/>
            <person name="Ospina-Giraldo M."/>
            <person name="Pinzon A."/>
            <person name="Pritchard L."/>
            <person name="Ramsahoye B."/>
            <person name="Ren Q."/>
            <person name="Restrepo S."/>
            <person name="Roy S."/>
            <person name="Sadanandom A."/>
            <person name="Savidor A."/>
            <person name="Schornack S."/>
            <person name="Schwartz D.C."/>
            <person name="Schumann U.D."/>
            <person name="Schwessinger B."/>
            <person name="Seyer L."/>
            <person name="Sharpe T."/>
            <person name="Silvar C."/>
            <person name="Song J."/>
            <person name="Studholme D.J."/>
            <person name="Sykes S."/>
            <person name="Thines M."/>
            <person name="van de Vondervoort P.J."/>
            <person name="Phuntumart V."/>
            <person name="Wawra S."/>
            <person name="Weide R."/>
            <person name="Win J."/>
            <person name="Young C."/>
            <person name="Zhou S."/>
            <person name="Fry W."/>
            <person name="Meyers B.C."/>
            <person name="van West P."/>
            <person name="Ristaino J."/>
            <person name="Govers F."/>
            <person name="Birch P.R."/>
            <person name="Whisson S.C."/>
            <person name="Judelson H.S."/>
            <person name="Nusbaum C."/>
        </authorList>
    </citation>
    <scope>NUCLEOTIDE SEQUENCE [LARGE SCALE GENOMIC DNA]</scope>
    <source>
        <strain evidence="4">T30-4</strain>
    </source>
</reference>
<keyword evidence="4" id="KW-1185">Reference proteome</keyword>
<dbReference type="OMA" id="NDFEYSI"/>
<organism evidence="3 4">
    <name type="scientific">Phytophthora infestans (strain T30-4)</name>
    <name type="common">Potato late blight agent</name>
    <dbReference type="NCBI Taxonomy" id="403677"/>
    <lineage>
        <taxon>Eukaryota</taxon>
        <taxon>Sar</taxon>
        <taxon>Stramenopiles</taxon>
        <taxon>Oomycota</taxon>
        <taxon>Peronosporomycetes</taxon>
        <taxon>Peronosporales</taxon>
        <taxon>Peronosporaceae</taxon>
        <taxon>Phytophthora</taxon>
    </lineage>
</organism>
<dbReference type="HOGENOM" id="CLU_864549_0_0_1"/>
<accession>D0MSG9</accession>
<dbReference type="InParanoid" id="D0MSG9"/>
<dbReference type="eggNOG" id="ENOG502RU6U">
    <property type="taxonomic scope" value="Eukaryota"/>
</dbReference>
<evidence type="ECO:0000256" key="1">
    <source>
        <dbReference type="SAM" id="SignalP"/>
    </source>
</evidence>